<feature type="non-terminal residue" evidence="2">
    <location>
        <position position="24"/>
    </location>
</feature>
<comment type="caution">
    <text evidence="2">The sequence shown here is derived from an EMBL/GenBank/DDBJ whole genome shotgun (WGS) entry which is preliminary data.</text>
</comment>
<accession>A0A0F9J0G1</accession>
<evidence type="ECO:0000313" key="2">
    <source>
        <dbReference type="EMBL" id="KKM63109.1"/>
    </source>
</evidence>
<gene>
    <name evidence="2" type="ORF">LCGC14_1514830</name>
</gene>
<evidence type="ECO:0000256" key="1">
    <source>
        <dbReference type="SAM" id="Phobius"/>
    </source>
</evidence>
<organism evidence="2">
    <name type="scientific">marine sediment metagenome</name>
    <dbReference type="NCBI Taxonomy" id="412755"/>
    <lineage>
        <taxon>unclassified sequences</taxon>
        <taxon>metagenomes</taxon>
        <taxon>ecological metagenomes</taxon>
    </lineage>
</organism>
<reference evidence="2" key="1">
    <citation type="journal article" date="2015" name="Nature">
        <title>Complex archaea that bridge the gap between prokaryotes and eukaryotes.</title>
        <authorList>
            <person name="Spang A."/>
            <person name="Saw J.H."/>
            <person name="Jorgensen S.L."/>
            <person name="Zaremba-Niedzwiedzka K."/>
            <person name="Martijn J."/>
            <person name="Lind A.E."/>
            <person name="van Eijk R."/>
            <person name="Schleper C."/>
            <person name="Guy L."/>
            <person name="Ettema T.J."/>
        </authorList>
    </citation>
    <scope>NUCLEOTIDE SEQUENCE</scope>
</reference>
<dbReference type="EMBL" id="LAZR01011160">
    <property type="protein sequence ID" value="KKM63109.1"/>
    <property type="molecule type" value="Genomic_DNA"/>
</dbReference>
<name>A0A0F9J0G1_9ZZZZ</name>
<sequence length="24" mass="2534">MESIIGVLNYGAFFAITAGIYAVL</sequence>
<protein>
    <submittedName>
        <fullName evidence="2">Uncharacterized protein</fullName>
    </submittedName>
</protein>
<dbReference type="AlphaFoldDB" id="A0A0F9J0G1"/>
<keyword evidence="1" id="KW-1133">Transmembrane helix</keyword>
<keyword evidence="1" id="KW-0472">Membrane</keyword>
<feature type="transmembrane region" description="Helical" evidence="1">
    <location>
        <begin position="7"/>
        <end position="23"/>
    </location>
</feature>
<keyword evidence="1" id="KW-0812">Transmembrane</keyword>
<proteinExistence type="predicted"/>